<evidence type="ECO:0008006" key="3">
    <source>
        <dbReference type="Google" id="ProtNLM"/>
    </source>
</evidence>
<dbReference type="PANTHER" id="PTHR18640:SF10">
    <property type="entry name" value="SODIUM_METABOLITE COTRANSPORTER BASS4, CHLOROPLASTIC-RELATED"/>
    <property type="match status" value="1"/>
</dbReference>
<feature type="transmembrane region" description="Helical" evidence="1">
    <location>
        <begin position="91"/>
        <end position="109"/>
    </location>
</feature>
<feature type="transmembrane region" description="Helical" evidence="1">
    <location>
        <begin position="223"/>
        <end position="244"/>
    </location>
</feature>
<feature type="transmembrane region" description="Helical" evidence="1">
    <location>
        <begin position="302"/>
        <end position="327"/>
    </location>
</feature>
<evidence type="ECO:0000256" key="1">
    <source>
        <dbReference type="SAM" id="Phobius"/>
    </source>
</evidence>
<reference evidence="2" key="1">
    <citation type="journal article" date="2020" name="mSystems">
        <title>Genome- and Community-Level Interaction Insights into Carbon Utilization and Element Cycling Functions of Hydrothermarchaeota in Hydrothermal Sediment.</title>
        <authorList>
            <person name="Zhou Z."/>
            <person name="Liu Y."/>
            <person name="Xu W."/>
            <person name="Pan J."/>
            <person name="Luo Z.H."/>
            <person name="Li M."/>
        </authorList>
    </citation>
    <scope>NUCLEOTIDE SEQUENCE [LARGE SCALE GENOMIC DNA]</scope>
    <source>
        <strain evidence="2">SpSt-339</strain>
    </source>
</reference>
<organism evidence="2">
    <name type="scientific">Schlesneria paludicola</name>
    <dbReference type="NCBI Taxonomy" id="360056"/>
    <lineage>
        <taxon>Bacteria</taxon>
        <taxon>Pseudomonadati</taxon>
        <taxon>Planctomycetota</taxon>
        <taxon>Planctomycetia</taxon>
        <taxon>Planctomycetales</taxon>
        <taxon>Planctomycetaceae</taxon>
        <taxon>Schlesneria</taxon>
    </lineage>
</organism>
<name>A0A7C2P077_9PLAN</name>
<keyword evidence="1" id="KW-0812">Transmembrane</keyword>
<dbReference type="InterPro" id="IPR016833">
    <property type="entry name" value="Put_Na-Bile_cotransptr"/>
</dbReference>
<evidence type="ECO:0000313" key="2">
    <source>
        <dbReference type="EMBL" id="HEN15354.1"/>
    </source>
</evidence>
<sequence>MSLSAERQPPSTHHPSLESPRVIWQRLRQSWFLAALAGVLTAGLLFGHSGPDAVVAWFLRIVQPAVTTAIVLFLMAFSLDASRRREALSRPASAVWGSLVNIGLMPLIAWPLAEWQELPDFRLGLLVTAVVPCTLATASVFTRKAGGNDAVSLLVTLLTNVSCVVLTPLWLQGLLTKSAAFDPWRTLEQLTLSVLVPTVLGQVLQETPLGRQVAVRYRREIGVAAQCLVLLLVSVAATQAGRVLSQQSSWPTARSAAVMTAACVALHGLAAAVGWHGSQWLRLPRADAIAVAIAGSQKTLPIGLMIVATPGLLTAAAPFVTFPLLVFHAGQLIIDSALAERWAAATESPFVDALAEPDV</sequence>
<proteinExistence type="predicted"/>
<feature type="transmembrane region" description="Helical" evidence="1">
    <location>
        <begin position="256"/>
        <end position="275"/>
    </location>
</feature>
<protein>
    <recommendedName>
        <fullName evidence="3">Bile acid:sodium symporter</fullName>
    </recommendedName>
</protein>
<dbReference type="AlphaFoldDB" id="A0A7C2P077"/>
<feature type="transmembrane region" description="Helical" evidence="1">
    <location>
        <begin position="121"/>
        <end position="141"/>
    </location>
</feature>
<gene>
    <name evidence="2" type="ORF">ENQ76_07800</name>
</gene>
<comment type="caution">
    <text evidence="2">The sequence shown here is derived from an EMBL/GenBank/DDBJ whole genome shotgun (WGS) entry which is preliminary data.</text>
</comment>
<keyword evidence="1" id="KW-1133">Transmembrane helix</keyword>
<feature type="transmembrane region" description="Helical" evidence="1">
    <location>
        <begin position="31"/>
        <end position="48"/>
    </location>
</feature>
<keyword evidence="1" id="KW-0472">Membrane</keyword>
<dbReference type="InterPro" id="IPR038770">
    <property type="entry name" value="Na+/solute_symporter_sf"/>
</dbReference>
<dbReference type="EMBL" id="DSOK01000227">
    <property type="protein sequence ID" value="HEN15354.1"/>
    <property type="molecule type" value="Genomic_DNA"/>
</dbReference>
<accession>A0A7C2P077</accession>
<dbReference type="Gene3D" id="1.20.1530.20">
    <property type="match status" value="1"/>
</dbReference>
<dbReference type="Pfam" id="PF13593">
    <property type="entry name" value="SBF_like"/>
    <property type="match status" value="1"/>
</dbReference>
<feature type="transmembrane region" description="Helical" evidence="1">
    <location>
        <begin position="54"/>
        <end position="79"/>
    </location>
</feature>
<dbReference type="PANTHER" id="PTHR18640">
    <property type="entry name" value="SOLUTE CARRIER FAMILY 10 MEMBER 7"/>
    <property type="match status" value="1"/>
</dbReference>